<evidence type="ECO:0000313" key="7">
    <source>
        <dbReference type="Proteomes" id="UP000006381"/>
    </source>
</evidence>
<keyword evidence="2" id="KW-0238">DNA-binding</keyword>
<gene>
    <name evidence="6" type="primary">marR</name>
    <name evidence="6" type="ordered locus">LBA0596</name>
</gene>
<dbReference type="EMBL" id="CP000033">
    <property type="protein sequence ID" value="AAV42475.1"/>
    <property type="molecule type" value="Genomic_DNA"/>
</dbReference>
<feature type="domain" description="HTH marR-type" evidence="5">
    <location>
        <begin position="11"/>
        <end position="140"/>
    </location>
</feature>
<organism evidence="7">
    <name type="scientific">Lactobacillus acidophilus (strain ATCC 700396 / NCK56 / N2 / NCFM)</name>
    <dbReference type="NCBI Taxonomy" id="272621"/>
    <lineage>
        <taxon>Bacteria</taxon>
        <taxon>Bacillati</taxon>
        <taxon>Bacillota</taxon>
        <taxon>Bacilli</taxon>
        <taxon>Lactobacillales</taxon>
        <taxon>Lactobacillaceae</taxon>
        <taxon>Lactobacillus</taxon>
    </lineage>
</organism>
<keyword evidence="1" id="KW-0805">Transcription regulation</keyword>
<dbReference type="Gene3D" id="1.10.10.10">
    <property type="entry name" value="Winged helix-like DNA-binding domain superfamily/Winged helix DNA-binding domain"/>
    <property type="match status" value="1"/>
</dbReference>
<protein>
    <submittedName>
        <fullName evidence="6">Transcriptional regulator</fullName>
    </submittedName>
</protein>
<dbReference type="STRING" id="272621.LBA0596"/>
<dbReference type="InterPro" id="IPR036390">
    <property type="entry name" value="WH_DNA-bd_sf"/>
</dbReference>
<evidence type="ECO:0000256" key="4">
    <source>
        <dbReference type="SAM" id="Coils"/>
    </source>
</evidence>
<evidence type="ECO:0000256" key="1">
    <source>
        <dbReference type="ARBA" id="ARBA00023015"/>
    </source>
</evidence>
<evidence type="ECO:0000256" key="2">
    <source>
        <dbReference type="ARBA" id="ARBA00023125"/>
    </source>
</evidence>
<dbReference type="PANTHER" id="PTHR42756">
    <property type="entry name" value="TRANSCRIPTIONAL REGULATOR, MARR"/>
    <property type="match status" value="1"/>
</dbReference>
<dbReference type="GO" id="GO:0003677">
    <property type="term" value="F:DNA binding"/>
    <property type="evidence" value="ECO:0007669"/>
    <property type="project" value="UniProtKB-KW"/>
</dbReference>
<dbReference type="HOGENOM" id="CLU_083287_18_7_9"/>
<dbReference type="Proteomes" id="UP000006381">
    <property type="component" value="Chromosome"/>
</dbReference>
<dbReference type="BioCyc" id="LACI272621:G1G49-620-MONOMER"/>
<dbReference type="KEGG" id="lac:LBA0596"/>
<dbReference type="Pfam" id="PF01047">
    <property type="entry name" value="MarR"/>
    <property type="match status" value="1"/>
</dbReference>
<dbReference type="SUPFAM" id="SSF46785">
    <property type="entry name" value="Winged helix' DNA-binding domain"/>
    <property type="match status" value="1"/>
</dbReference>
<dbReference type="GeneID" id="93290274"/>
<accession>Q5FLE9</accession>
<dbReference type="InterPro" id="IPR036388">
    <property type="entry name" value="WH-like_DNA-bd_sf"/>
</dbReference>
<dbReference type="RefSeq" id="WP_003546394.1">
    <property type="nucleotide sequence ID" value="NC_006814.3"/>
</dbReference>
<dbReference type="SMART" id="SM00347">
    <property type="entry name" value="HTH_MARR"/>
    <property type="match status" value="1"/>
</dbReference>
<evidence type="ECO:0000259" key="5">
    <source>
        <dbReference type="PROSITE" id="PS50995"/>
    </source>
</evidence>
<dbReference type="InterPro" id="IPR000835">
    <property type="entry name" value="HTH_MarR-typ"/>
</dbReference>
<dbReference type="OrthoDB" id="2612963at2"/>
<proteinExistence type="predicted"/>
<dbReference type="eggNOG" id="COG1846">
    <property type="taxonomic scope" value="Bacteria"/>
</dbReference>
<keyword evidence="4" id="KW-0175">Coiled coil</keyword>
<dbReference type="GO" id="GO:0003700">
    <property type="term" value="F:DNA-binding transcription factor activity"/>
    <property type="evidence" value="ECO:0007669"/>
    <property type="project" value="InterPro"/>
</dbReference>
<dbReference type="AlphaFoldDB" id="Q5FLE9"/>
<dbReference type="PROSITE" id="PS50995">
    <property type="entry name" value="HTH_MARR_2"/>
    <property type="match status" value="1"/>
</dbReference>
<dbReference type="PANTHER" id="PTHR42756:SF1">
    <property type="entry name" value="TRANSCRIPTIONAL REPRESSOR OF EMRAB OPERON"/>
    <property type="match status" value="1"/>
</dbReference>
<keyword evidence="3" id="KW-0804">Transcription</keyword>
<name>Q5FLE9_LACAC</name>
<sequence>MPTKKEKFAEVNRLLRLYMIQTQRFIMQQISILQVTPQQAHTLAYIKKHPGLIQRELSDFFHLRNASVTNMVKNLERDGLIERKIDPKSARNKRIYLTKKGEEIAQDIEDQMNRLNQQIVDRLDEKDIDNLLTSLENVIQSLDSKN</sequence>
<evidence type="ECO:0000256" key="3">
    <source>
        <dbReference type="ARBA" id="ARBA00023163"/>
    </source>
</evidence>
<reference evidence="6 7" key="1">
    <citation type="journal article" date="2005" name="Proc. Natl. Acad. Sci. U.S.A.">
        <title>Complete genome sequence of the probiotic lactic acid bacterium Lactobacillus acidophilus NCFM.</title>
        <authorList>
            <person name="Altermann E."/>
            <person name="Russell W.M."/>
            <person name="Azcarate-Peril M.A."/>
            <person name="Barrangou R."/>
            <person name="Buck B.L."/>
            <person name="McAuliffe O."/>
            <person name="Souther N."/>
            <person name="Dobson A."/>
            <person name="Duong T."/>
            <person name="Callanan M."/>
            <person name="Lick S."/>
            <person name="Hamrick A."/>
            <person name="Cano R."/>
            <person name="Klaenhammer T.R."/>
        </authorList>
    </citation>
    <scope>NUCLEOTIDE SEQUENCE [LARGE SCALE GENOMIC DNA]</scope>
    <source>
        <strain evidence="7">ATCC 700396 / NCK56 / N2 / NCFM</strain>
    </source>
</reference>
<keyword evidence="7" id="KW-1185">Reference proteome</keyword>
<dbReference type="PATRIC" id="fig|272621.13.peg.569"/>
<feature type="coiled-coil region" evidence="4">
    <location>
        <begin position="98"/>
        <end position="125"/>
    </location>
</feature>
<evidence type="ECO:0000313" key="6">
    <source>
        <dbReference type="EMBL" id="AAV42475.1"/>
    </source>
</evidence>